<feature type="compositionally biased region" description="Basic and acidic residues" evidence="8">
    <location>
        <begin position="57"/>
        <end position="72"/>
    </location>
</feature>
<dbReference type="EMBL" id="JACASE010000002">
    <property type="protein sequence ID" value="KAF6497471.1"/>
    <property type="molecule type" value="Genomic_DNA"/>
</dbReference>
<evidence type="ECO:0000256" key="7">
    <source>
        <dbReference type="ARBA" id="ARBA00023288"/>
    </source>
</evidence>
<dbReference type="GO" id="GO:0005886">
    <property type="term" value="C:plasma membrane"/>
    <property type="evidence" value="ECO:0007669"/>
    <property type="project" value="UniProtKB-SubCell"/>
</dbReference>
<protein>
    <submittedName>
        <fullName evidence="9">Raftlin family member 2</fullName>
    </submittedName>
</protein>
<proteinExistence type="inferred from homology"/>
<dbReference type="Pfam" id="PF15250">
    <property type="entry name" value="Raftlin"/>
    <property type="match status" value="1"/>
</dbReference>
<evidence type="ECO:0000256" key="4">
    <source>
        <dbReference type="ARBA" id="ARBA00022707"/>
    </source>
</evidence>
<feature type="region of interest" description="Disordered" evidence="8">
    <location>
        <begin position="34"/>
        <end position="83"/>
    </location>
</feature>
<evidence type="ECO:0000256" key="6">
    <source>
        <dbReference type="ARBA" id="ARBA00023139"/>
    </source>
</evidence>
<evidence type="ECO:0000256" key="5">
    <source>
        <dbReference type="ARBA" id="ARBA00023136"/>
    </source>
</evidence>
<evidence type="ECO:0000256" key="1">
    <source>
        <dbReference type="ARBA" id="ARBA00004193"/>
    </source>
</evidence>
<evidence type="ECO:0000256" key="3">
    <source>
        <dbReference type="ARBA" id="ARBA00022475"/>
    </source>
</evidence>
<organism evidence="9 10">
    <name type="scientific">Rousettus aegyptiacus</name>
    <name type="common">Egyptian fruit bat</name>
    <name type="synonym">Pteropus aegyptiacus</name>
    <dbReference type="NCBI Taxonomy" id="9407"/>
    <lineage>
        <taxon>Eukaryota</taxon>
        <taxon>Metazoa</taxon>
        <taxon>Chordata</taxon>
        <taxon>Craniata</taxon>
        <taxon>Vertebrata</taxon>
        <taxon>Euteleostomi</taxon>
        <taxon>Mammalia</taxon>
        <taxon>Eutheria</taxon>
        <taxon>Laurasiatheria</taxon>
        <taxon>Chiroptera</taxon>
        <taxon>Yinpterochiroptera</taxon>
        <taxon>Pteropodoidea</taxon>
        <taxon>Pteropodidae</taxon>
        <taxon>Rousettinae</taxon>
        <taxon>Rousettus</taxon>
    </lineage>
</organism>
<feature type="compositionally biased region" description="Polar residues" evidence="8">
    <location>
        <begin position="271"/>
        <end position="284"/>
    </location>
</feature>
<keyword evidence="5" id="KW-0472">Membrane</keyword>
<evidence type="ECO:0000313" key="9">
    <source>
        <dbReference type="EMBL" id="KAF6497471.1"/>
    </source>
</evidence>
<feature type="compositionally biased region" description="Basic and acidic residues" evidence="8">
    <location>
        <begin position="256"/>
        <end position="269"/>
    </location>
</feature>
<keyword evidence="7" id="KW-0449">Lipoprotein</keyword>
<comment type="similarity">
    <text evidence="2">Belongs to the raftlin family.</text>
</comment>
<keyword evidence="3" id="KW-1003">Cell membrane</keyword>
<comment type="caution">
    <text evidence="9">The sequence shown here is derived from an EMBL/GenBank/DDBJ whole genome shotgun (WGS) entry which is preliminary data.</text>
</comment>
<feature type="region of interest" description="Disordered" evidence="8">
    <location>
        <begin position="256"/>
        <end position="292"/>
    </location>
</feature>
<keyword evidence="6" id="KW-0564">Palmitate</keyword>
<gene>
    <name evidence="9" type="ORF">HJG63_016609</name>
</gene>
<dbReference type="PANTHER" id="PTHR17601">
    <property type="entry name" value="RAFTLIN-RELATED"/>
    <property type="match status" value="1"/>
</dbReference>
<name>A0A7J8JLT0_ROUAE</name>
<keyword evidence="10" id="KW-1185">Reference proteome</keyword>
<keyword evidence="4" id="KW-0519">Myristate</keyword>
<sequence length="345" mass="38675">MRFVGFIAQHYPPFCNGTNHDGDKESTLHMRNTSDENCRSWNEGTLSGQSSESGIEEEFHHESGQCQVERDGSPTSSKSRKGEASDNKLYTVFNVFDDESTSWTYQEGILSVKVTRKGSVVSTLDADWLELTTFYYKQGLSLIDSFVCWETAKGDHLPKSVEGFFIYEEEGSGVPGSSRKGNDAIVVEQWTVIEGCEIKTDYGPLLHTLAEFGWLLTNVLPTPILRHDSEGNLATKQVVFLQRPVIWNSAVQTPERKASRHIKGEDRNKVSSRSIGSDTATSLPIENRNLPEEGFLSPSRECWIKEKRPTHYSSFSGFSSNDSVLRELDDGQFDQEDGVTEVTCM</sequence>
<comment type="subcellular location">
    <subcellularLocation>
        <location evidence="1">Cell membrane</location>
        <topology evidence="1">Lipid-anchor</topology>
    </subcellularLocation>
</comment>
<evidence type="ECO:0000313" key="10">
    <source>
        <dbReference type="Proteomes" id="UP000593571"/>
    </source>
</evidence>
<evidence type="ECO:0000256" key="2">
    <source>
        <dbReference type="ARBA" id="ARBA00006390"/>
    </source>
</evidence>
<dbReference type="InterPro" id="IPR028169">
    <property type="entry name" value="Raftlin"/>
</dbReference>
<dbReference type="PANTHER" id="PTHR17601:SF1">
    <property type="entry name" value="RAFTLIN-2"/>
    <property type="match status" value="1"/>
</dbReference>
<dbReference type="Proteomes" id="UP000593571">
    <property type="component" value="Unassembled WGS sequence"/>
</dbReference>
<accession>A0A7J8JLT0</accession>
<reference evidence="9 10" key="1">
    <citation type="journal article" date="2020" name="Nature">
        <title>Six reference-quality genomes reveal evolution of bat adaptations.</title>
        <authorList>
            <person name="Jebb D."/>
            <person name="Huang Z."/>
            <person name="Pippel M."/>
            <person name="Hughes G.M."/>
            <person name="Lavrichenko K."/>
            <person name="Devanna P."/>
            <person name="Winkler S."/>
            <person name="Jermiin L.S."/>
            <person name="Skirmuntt E.C."/>
            <person name="Katzourakis A."/>
            <person name="Burkitt-Gray L."/>
            <person name="Ray D.A."/>
            <person name="Sullivan K.A.M."/>
            <person name="Roscito J.G."/>
            <person name="Kirilenko B.M."/>
            <person name="Davalos L.M."/>
            <person name="Corthals A.P."/>
            <person name="Power M.L."/>
            <person name="Jones G."/>
            <person name="Ransome R.D."/>
            <person name="Dechmann D.K.N."/>
            <person name="Locatelli A.G."/>
            <person name="Puechmaille S.J."/>
            <person name="Fedrigo O."/>
            <person name="Jarvis E.D."/>
            <person name="Hiller M."/>
            <person name="Vernes S.C."/>
            <person name="Myers E.W."/>
            <person name="Teeling E.C."/>
        </authorList>
    </citation>
    <scope>NUCLEOTIDE SEQUENCE [LARGE SCALE GENOMIC DNA]</scope>
    <source>
        <strain evidence="9">MRouAeg1</strain>
        <tissue evidence="9">Muscle</tissue>
    </source>
</reference>
<evidence type="ECO:0000256" key="8">
    <source>
        <dbReference type="SAM" id="MobiDB-lite"/>
    </source>
</evidence>
<dbReference type="AlphaFoldDB" id="A0A7J8JLT0"/>